<dbReference type="InterPro" id="IPR023631">
    <property type="entry name" value="Amidase_dom"/>
</dbReference>
<dbReference type="PANTHER" id="PTHR43372">
    <property type="entry name" value="FATTY-ACID AMIDE HYDROLASE"/>
    <property type="match status" value="1"/>
</dbReference>
<dbReference type="WBParaSite" id="BXY_1372900.1">
    <property type="protein sequence ID" value="BXY_1372900.1"/>
    <property type="gene ID" value="BXY_1372900"/>
</dbReference>
<sequence>MPSFFQTYGGALYRMYCQLEERSIAPESTDPLTRLSAKEAAKKIREGKLSSYELVKAYLDRIRFVNTYVNAVTESFDVEALEEAKKVDEYIKSLDKGSEEYKNLAHTKPLLGVPVSIKHSFDVKGYRNIAGLAHRRDIPIATEDADAVKLIRAAGGIPHCYSNVPPGCMWVETNNKVHGTTSSPYDTRTTCGGSSGGEGSVISAEGSVVGLGSDLGGSVRIPAILNGVFGLKSVDEIPLKGHYPTQGCEDEGFRQLAQAGPLVRYAEDMAAMFSVLSSYPIPSNFVDLRPTKVLQTMPTSSITTPRVPVVQEAVPKVAKAISSQFGVPLEEFDLPPLKQIMSWYFNEIAKPDMASPGECLLPHANQSNLVIEKIKAFIGVSKITPGPTSIIDPFGTPLPKEQALKLRQELHEYRAKLHEILKDDVVMVAPTLARNYYFHHELVIAQVDWFQTAIFNVLAVPVATVPIGLDSEGYPISVQLVAARKNEFLLIRLQEHMEKKFGGWRPPKN</sequence>
<reference evidence="5" key="2">
    <citation type="submission" date="2020-08" db="EMBL/GenBank/DDBJ databases">
        <authorList>
            <person name="Kikuchi T."/>
        </authorList>
    </citation>
    <scope>NUCLEOTIDE SEQUENCE</scope>
    <source>
        <strain evidence="4">Ka4C1</strain>
    </source>
</reference>
<dbReference type="InterPro" id="IPR020556">
    <property type="entry name" value="Amidase_CS"/>
</dbReference>
<feature type="active site" description="Charge relay system" evidence="2">
    <location>
        <position position="194"/>
    </location>
</feature>
<dbReference type="PANTHER" id="PTHR43372:SF3">
    <property type="entry name" value="AT07710P-RELATED"/>
    <property type="match status" value="1"/>
</dbReference>
<dbReference type="Proteomes" id="UP000095284">
    <property type="component" value="Unplaced"/>
</dbReference>
<dbReference type="PIRSF" id="PIRSF001221">
    <property type="entry name" value="Amidase_fungi"/>
    <property type="match status" value="1"/>
</dbReference>
<dbReference type="InterPro" id="IPR036928">
    <property type="entry name" value="AS_sf"/>
</dbReference>
<evidence type="ECO:0000313" key="7">
    <source>
        <dbReference type="Proteomes" id="UP000659654"/>
    </source>
</evidence>
<gene>
    <name evidence="4" type="ORF">BXYJ_LOCUS13949</name>
</gene>
<accession>A0A1I7SKZ7</accession>
<organism evidence="6 8">
    <name type="scientific">Bursaphelenchus xylophilus</name>
    <name type="common">Pinewood nematode worm</name>
    <name type="synonym">Aphelenchoides xylophilus</name>
    <dbReference type="NCBI Taxonomy" id="6326"/>
    <lineage>
        <taxon>Eukaryota</taxon>
        <taxon>Metazoa</taxon>
        <taxon>Ecdysozoa</taxon>
        <taxon>Nematoda</taxon>
        <taxon>Chromadorea</taxon>
        <taxon>Rhabditida</taxon>
        <taxon>Tylenchina</taxon>
        <taxon>Tylenchomorpha</taxon>
        <taxon>Aphelenchoidea</taxon>
        <taxon>Aphelenchoididae</taxon>
        <taxon>Bursaphelenchus</taxon>
    </lineage>
</organism>
<feature type="active site" description="Charge relay system" evidence="2">
    <location>
        <position position="118"/>
    </location>
</feature>
<dbReference type="SUPFAM" id="SSF75304">
    <property type="entry name" value="Amidase signature (AS) enzymes"/>
    <property type="match status" value="1"/>
</dbReference>
<dbReference type="Pfam" id="PF01425">
    <property type="entry name" value="Amidase"/>
    <property type="match status" value="1"/>
</dbReference>
<evidence type="ECO:0000256" key="2">
    <source>
        <dbReference type="PIRSR" id="PIRSR001221-1"/>
    </source>
</evidence>
<evidence type="ECO:0000259" key="3">
    <source>
        <dbReference type="Pfam" id="PF01425"/>
    </source>
</evidence>
<evidence type="ECO:0000256" key="1">
    <source>
        <dbReference type="ARBA" id="ARBA00009199"/>
    </source>
</evidence>
<dbReference type="AlphaFoldDB" id="A0A1I7SKZ7"/>
<dbReference type="Proteomes" id="UP000582659">
    <property type="component" value="Unassembled WGS sequence"/>
</dbReference>
<protein>
    <submittedName>
        <fullName evidence="4">(pine wood nematode) hypothetical protein</fullName>
    </submittedName>
    <submittedName>
        <fullName evidence="8">Amidase domain-containing protein</fullName>
    </submittedName>
</protein>
<dbReference type="Gene3D" id="3.90.1300.10">
    <property type="entry name" value="Amidase signature (AS) domain"/>
    <property type="match status" value="1"/>
</dbReference>
<evidence type="ECO:0000313" key="4">
    <source>
        <dbReference type="EMBL" id="CAD5233858.1"/>
    </source>
</evidence>
<dbReference type="InterPro" id="IPR052739">
    <property type="entry name" value="FAAH2"/>
</dbReference>
<proteinExistence type="inferred from homology"/>
<reference evidence="8" key="1">
    <citation type="submission" date="2016-11" db="UniProtKB">
        <authorList>
            <consortium name="WormBaseParasite"/>
        </authorList>
    </citation>
    <scope>IDENTIFICATION</scope>
</reference>
<dbReference type="OrthoDB" id="6428749at2759"/>
<feature type="domain" description="Amidase" evidence="3">
    <location>
        <begin position="53"/>
        <end position="490"/>
    </location>
</feature>
<dbReference type="PROSITE" id="PS00571">
    <property type="entry name" value="AMIDASES"/>
    <property type="match status" value="1"/>
</dbReference>
<feature type="active site" description="Acyl-ester intermediate" evidence="2">
    <location>
        <position position="218"/>
    </location>
</feature>
<dbReference type="eggNOG" id="KOG1212">
    <property type="taxonomic scope" value="Eukaryota"/>
</dbReference>
<dbReference type="EMBL" id="CAJFCV020000006">
    <property type="protein sequence ID" value="CAG9129312.1"/>
    <property type="molecule type" value="Genomic_DNA"/>
</dbReference>
<evidence type="ECO:0000313" key="5">
    <source>
        <dbReference type="EMBL" id="CAG9129312.1"/>
    </source>
</evidence>
<dbReference type="EMBL" id="CAJFDI010000006">
    <property type="protein sequence ID" value="CAD5233858.1"/>
    <property type="molecule type" value="Genomic_DNA"/>
</dbReference>
<evidence type="ECO:0000313" key="6">
    <source>
        <dbReference type="Proteomes" id="UP000095284"/>
    </source>
</evidence>
<dbReference type="GO" id="GO:0012505">
    <property type="term" value="C:endomembrane system"/>
    <property type="evidence" value="ECO:0007669"/>
    <property type="project" value="TreeGrafter"/>
</dbReference>
<keyword evidence="7" id="KW-1185">Reference proteome</keyword>
<name>A0A1I7SKZ7_BURXY</name>
<evidence type="ECO:0000313" key="8">
    <source>
        <dbReference type="WBParaSite" id="BXY_1372900.1"/>
    </source>
</evidence>
<comment type="similarity">
    <text evidence="1">Belongs to the amidase family.</text>
</comment>
<dbReference type="Proteomes" id="UP000659654">
    <property type="component" value="Unassembled WGS sequence"/>
</dbReference>
<dbReference type="SMR" id="A0A1I7SKZ7"/>